<dbReference type="SUPFAM" id="SSF111384">
    <property type="entry name" value="OmpH-like"/>
    <property type="match status" value="1"/>
</dbReference>
<organism evidence="4 5">
    <name type="scientific">Capillibacterium thermochitinicola</name>
    <dbReference type="NCBI Taxonomy" id="2699427"/>
    <lineage>
        <taxon>Bacteria</taxon>
        <taxon>Bacillati</taxon>
        <taxon>Bacillota</taxon>
        <taxon>Capillibacterium</taxon>
    </lineage>
</organism>
<evidence type="ECO:0000256" key="1">
    <source>
        <dbReference type="ARBA" id="ARBA00009091"/>
    </source>
</evidence>
<comment type="similarity">
    <text evidence="1">Belongs to the Skp family.</text>
</comment>
<evidence type="ECO:0000256" key="2">
    <source>
        <dbReference type="ARBA" id="ARBA00022729"/>
    </source>
</evidence>
<dbReference type="GO" id="GO:0005829">
    <property type="term" value="C:cytosol"/>
    <property type="evidence" value="ECO:0007669"/>
    <property type="project" value="TreeGrafter"/>
</dbReference>
<dbReference type="InterPro" id="IPR024930">
    <property type="entry name" value="Skp_dom_sf"/>
</dbReference>
<keyword evidence="5" id="KW-1185">Reference proteome</keyword>
<reference evidence="4" key="1">
    <citation type="submission" date="2020-06" db="EMBL/GenBank/DDBJ databases">
        <title>Novel chitinolytic bacterium.</title>
        <authorList>
            <person name="Ungkulpasvich U."/>
            <person name="Kosugi A."/>
            <person name="Uke A."/>
        </authorList>
    </citation>
    <scope>NUCLEOTIDE SEQUENCE</scope>
    <source>
        <strain evidence="4">UUS1-1</strain>
    </source>
</reference>
<dbReference type="InterPro" id="IPR005632">
    <property type="entry name" value="Chaperone_Skp"/>
</dbReference>
<dbReference type="Proteomes" id="UP000657177">
    <property type="component" value="Unassembled WGS sequence"/>
</dbReference>
<proteinExistence type="inferred from homology"/>
<dbReference type="Pfam" id="PF03938">
    <property type="entry name" value="OmpH"/>
    <property type="match status" value="1"/>
</dbReference>
<keyword evidence="2" id="KW-0732">Signal</keyword>
<dbReference type="PANTHER" id="PTHR35089:SF1">
    <property type="entry name" value="CHAPERONE PROTEIN SKP"/>
    <property type="match status" value="1"/>
</dbReference>
<dbReference type="RefSeq" id="WP_181339730.1">
    <property type="nucleotide sequence ID" value="NZ_JAAKDE010000013.1"/>
</dbReference>
<evidence type="ECO:0000256" key="3">
    <source>
        <dbReference type="SAM" id="Coils"/>
    </source>
</evidence>
<dbReference type="AlphaFoldDB" id="A0A8J6LM52"/>
<name>A0A8J6LM52_9FIRM</name>
<feature type="coiled-coil region" evidence="3">
    <location>
        <begin position="103"/>
        <end position="130"/>
    </location>
</feature>
<dbReference type="SMART" id="SM00935">
    <property type="entry name" value="OmpH"/>
    <property type="match status" value="1"/>
</dbReference>
<evidence type="ECO:0000313" key="4">
    <source>
        <dbReference type="EMBL" id="MBA2133279.1"/>
    </source>
</evidence>
<dbReference type="GO" id="GO:0050821">
    <property type="term" value="P:protein stabilization"/>
    <property type="evidence" value="ECO:0007669"/>
    <property type="project" value="TreeGrafter"/>
</dbReference>
<protein>
    <submittedName>
        <fullName evidence="4">OmpH family outer membrane protein</fullName>
    </submittedName>
</protein>
<dbReference type="GO" id="GO:0051082">
    <property type="term" value="F:unfolded protein binding"/>
    <property type="evidence" value="ECO:0007669"/>
    <property type="project" value="InterPro"/>
</dbReference>
<gene>
    <name evidence="4" type="ORF">G5B42_06955</name>
</gene>
<keyword evidence="3" id="KW-0175">Coiled coil</keyword>
<accession>A0A8J6LM52</accession>
<evidence type="ECO:0000313" key="5">
    <source>
        <dbReference type="Proteomes" id="UP000657177"/>
    </source>
</evidence>
<sequence length="198" mass="22619">MAKRFFLFLTLTVGLLLLVLAYAGPHRTVEANTKVPEPKIGLLDLDRIKKKAPHFIALEQRAKNNRRILEEFTAQVLAEHQQQIQTLSPDDFSRSRELALATQARLDQKRQELEESYRRQEEAVLEELKAVVAHVAKKEKYDCILLKGGFQVGGEDVTDQVLKTWDKWGLTFWQRVWIFLGGKDPRPDPLAEGSGDGQ</sequence>
<dbReference type="PANTHER" id="PTHR35089">
    <property type="entry name" value="CHAPERONE PROTEIN SKP"/>
    <property type="match status" value="1"/>
</dbReference>
<comment type="caution">
    <text evidence="4">The sequence shown here is derived from an EMBL/GenBank/DDBJ whole genome shotgun (WGS) entry which is preliminary data.</text>
</comment>
<dbReference type="EMBL" id="JAAKDE010000013">
    <property type="protein sequence ID" value="MBA2133279.1"/>
    <property type="molecule type" value="Genomic_DNA"/>
</dbReference>
<dbReference type="Gene3D" id="3.30.910.20">
    <property type="entry name" value="Skp domain"/>
    <property type="match status" value="1"/>
</dbReference>